<gene>
    <name evidence="2" type="ORF">HJG60_009483</name>
</gene>
<evidence type="ECO:0000313" key="3">
    <source>
        <dbReference type="Proteomes" id="UP000664940"/>
    </source>
</evidence>
<evidence type="ECO:0000313" key="2">
    <source>
        <dbReference type="EMBL" id="KAF6075085.1"/>
    </source>
</evidence>
<dbReference type="EMBL" id="JABVXQ010000015">
    <property type="protein sequence ID" value="KAF6075085.1"/>
    <property type="molecule type" value="Genomic_DNA"/>
</dbReference>
<evidence type="ECO:0000256" key="1">
    <source>
        <dbReference type="SAM" id="MobiDB-lite"/>
    </source>
</evidence>
<feature type="region of interest" description="Disordered" evidence="1">
    <location>
        <begin position="1"/>
        <end position="37"/>
    </location>
</feature>
<organism evidence="2 3">
    <name type="scientific">Phyllostomus discolor</name>
    <name type="common">pale spear-nosed bat</name>
    <dbReference type="NCBI Taxonomy" id="89673"/>
    <lineage>
        <taxon>Eukaryota</taxon>
        <taxon>Metazoa</taxon>
        <taxon>Chordata</taxon>
        <taxon>Craniata</taxon>
        <taxon>Vertebrata</taxon>
        <taxon>Euteleostomi</taxon>
        <taxon>Mammalia</taxon>
        <taxon>Eutheria</taxon>
        <taxon>Laurasiatheria</taxon>
        <taxon>Chiroptera</taxon>
        <taxon>Yangochiroptera</taxon>
        <taxon>Phyllostomidae</taxon>
        <taxon>Phyllostominae</taxon>
        <taxon>Phyllostomus</taxon>
    </lineage>
</organism>
<reference evidence="2 3" key="1">
    <citation type="journal article" date="2020" name="Nature">
        <title>Six reference-quality genomes reveal evolution of bat adaptations.</title>
        <authorList>
            <person name="Jebb D."/>
            <person name="Huang Z."/>
            <person name="Pippel M."/>
            <person name="Hughes G.M."/>
            <person name="Lavrichenko K."/>
            <person name="Devanna P."/>
            <person name="Winkler S."/>
            <person name="Jermiin L.S."/>
            <person name="Skirmuntt E.C."/>
            <person name="Katzourakis A."/>
            <person name="Burkitt-Gray L."/>
            <person name="Ray D.A."/>
            <person name="Sullivan K.A.M."/>
            <person name="Roscito J.G."/>
            <person name="Kirilenko B.M."/>
            <person name="Davalos L.M."/>
            <person name="Corthals A.P."/>
            <person name="Power M.L."/>
            <person name="Jones G."/>
            <person name="Ransome R.D."/>
            <person name="Dechmann D.K.N."/>
            <person name="Locatelli A.G."/>
            <person name="Puechmaille S.J."/>
            <person name="Fedrigo O."/>
            <person name="Jarvis E.D."/>
            <person name="Hiller M."/>
            <person name="Vernes S.C."/>
            <person name="Myers E.W."/>
            <person name="Teeling E.C."/>
        </authorList>
    </citation>
    <scope>NUCLEOTIDE SEQUENCE [LARGE SCALE GENOMIC DNA]</scope>
    <source>
        <strain evidence="2">Bat1K_MPI-CBG_1</strain>
    </source>
</reference>
<protein>
    <submittedName>
        <fullName evidence="2">Uncharacterized protein</fullName>
    </submittedName>
</protein>
<feature type="compositionally biased region" description="Polar residues" evidence="1">
    <location>
        <begin position="1"/>
        <end position="17"/>
    </location>
</feature>
<dbReference type="AlphaFoldDB" id="A0A834D8Z0"/>
<proteinExistence type="predicted"/>
<dbReference type="Proteomes" id="UP000664940">
    <property type="component" value="Unassembled WGS sequence"/>
</dbReference>
<sequence length="175" mass="19336">MQISDPQFPFSSATEISHNAIRRPEGGRMPGDRNTPWGRDLGETVSGLHLWLSGRDPCVVLPESQLPPPPHPCCLGEKTHCTDPHRGDAASQPAGTELLPKTFPRERVHRGRGRRRQLRTLRLGISLSSLPLSASAPVMGDGGYWRVSPRAGVTFREHKQSCHFTDPRMLPGQLI</sequence>
<accession>A0A834D8Z0</accession>
<comment type="caution">
    <text evidence="2">The sequence shown here is derived from an EMBL/GenBank/DDBJ whole genome shotgun (WGS) entry which is preliminary data.</text>
</comment>
<name>A0A834D8Z0_9CHIR</name>